<protein>
    <submittedName>
        <fullName evidence="1">Uncharacterized protein</fullName>
    </submittedName>
</protein>
<reference evidence="1 2" key="1">
    <citation type="submission" date="2020-02" db="EMBL/GenBank/DDBJ databases">
        <authorList>
            <person name="Li G."/>
        </authorList>
    </citation>
    <scope>NUCLEOTIDE SEQUENCE [LARGE SCALE GENOMIC DNA]</scope>
    <source>
        <strain evidence="1 2">DSM 102029</strain>
    </source>
</reference>
<gene>
    <name evidence="1" type="ORF">G3A50_01100</name>
</gene>
<evidence type="ECO:0000313" key="2">
    <source>
        <dbReference type="Proteomes" id="UP000464751"/>
    </source>
</evidence>
<organism evidence="1 2">
    <name type="scientific">Ancylobacter pratisalsi</name>
    <dbReference type="NCBI Taxonomy" id="1745854"/>
    <lineage>
        <taxon>Bacteria</taxon>
        <taxon>Pseudomonadati</taxon>
        <taxon>Pseudomonadota</taxon>
        <taxon>Alphaproteobacteria</taxon>
        <taxon>Hyphomicrobiales</taxon>
        <taxon>Xanthobacteraceae</taxon>
        <taxon>Ancylobacter</taxon>
    </lineage>
</organism>
<sequence>MSATHSQLPGLLKTLTALIEASKYTEVAQTYGAFINEHPTTRFLASEPIPFKLADHFAKKFGSSATSTFTLQHTTWAEDIKAALNEGPDAFASLAAKYEASAAEVAKSVKKVA</sequence>
<name>A0A6P1YH17_9HYPH</name>
<dbReference type="RefSeq" id="WP_163073393.1">
    <property type="nucleotide sequence ID" value="NZ_CP048630.1"/>
</dbReference>
<dbReference type="AlphaFoldDB" id="A0A6P1YH17"/>
<keyword evidence="2" id="KW-1185">Reference proteome</keyword>
<dbReference type="EMBL" id="CP048630">
    <property type="protein sequence ID" value="QIB32452.1"/>
    <property type="molecule type" value="Genomic_DNA"/>
</dbReference>
<proteinExistence type="predicted"/>
<dbReference type="KEGG" id="apra:G3A50_01100"/>
<evidence type="ECO:0000313" key="1">
    <source>
        <dbReference type="EMBL" id="QIB32452.1"/>
    </source>
</evidence>
<dbReference type="Proteomes" id="UP000464751">
    <property type="component" value="Chromosome"/>
</dbReference>
<accession>A0A6P1YH17</accession>